<dbReference type="SUPFAM" id="SSF47413">
    <property type="entry name" value="lambda repressor-like DNA-binding domains"/>
    <property type="match status" value="1"/>
</dbReference>
<gene>
    <name evidence="2" type="ORF">HMPREF1043_0903</name>
</gene>
<dbReference type="AlphaFoldDB" id="I0S8Z2"/>
<dbReference type="RefSeq" id="WP_003038241.1">
    <property type="nucleotide sequence ID" value="NZ_AICP01000061.1"/>
</dbReference>
<accession>I0S8Z2</accession>
<keyword evidence="3" id="KW-1185">Reference proteome</keyword>
<dbReference type="CDD" id="cd00093">
    <property type="entry name" value="HTH_XRE"/>
    <property type="match status" value="1"/>
</dbReference>
<dbReference type="PATRIC" id="fig|1095729.3.peg.1997"/>
<feature type="domain" description="HTH cro/C1-type" evidence="1">
    <location>
        <begin position="8"/>
        <end position="35"/>
    </location>
</feature>
<name>I0S8Z2_STRAP</name>
<protein>
    <submittedName>
        <fullName evidence="2">Putative toxin-antitoxin system, antitoxin component, Xre family</fullName>
    </submittedName>
</protein>
<dbReference type="EMBL" id="AICP01000061">
    <property type="protein sequence ID" value="EID19845.1"/>
    <property type="molecule type" value="Genomic_DNA"/>
</dbReference>
<dbReference type="GO" id="GO:0003677">
    <property type="term" value="F:DNA binding"/>
    <property type="evidence" value="ECO:0007669"/>
    <property type="project" value="InterPro"/>
</dbReference>
<organism evidence="2 3">
    <name type="scientific">Streptococcus anginosus subsp. whileyi CCUG 39159</name>
    <dbReference type="NCBI Taxonomy" id="1095729"/>
    <lineage>
        <taxon>Bacteria</taxon>
        <taxon>Bacillati</taxon>
        <taxon>Bacillota</taxon>
        <taxon>Bacilli</taxon>
        <taxon>Lactobacillales</taxon>
        <taxon>Streptococcaceae</taxon>
        <taxon>Streptococcus</taxon>
        <taxon>Streptococcus anginosus group</taxon>
    </lineage>
</organism>
<sequence>MTKAYLGLKLLIEKHGYKQSEIANKIGMSRSTFSQKINRKDGRDFSLSEANAISDILSEPLSNFFTS</sequence>
<dbReference type="InterPro" id="IPR001387">
    <property type="entry name" value="Cro/C1-type_HTH"/>
</dbReference>
<dbReference type="PROSITE" id="PS50943">
    <property type="entry name" value="HTH_CROC1"/>
    <property type="match status" value="1"/>
</dbReference>
<evidence type="ECO:0000313" key="2">
    <source>
        <dbReference type="EMBL" id="EID19845.1"/>
    </source>
</evidence>
<comment type="caution">
    <text evidence="2">The sequence shown here is derived from an EMBL/GenBank/DDBJ whole genome shotgun (WGS) entry which is preliminary data.</text>
</comment>
<dbReference type="Gene3D" id="1.10.260.40">
    <property type="entry name" value="lambda repressor-like DNA-binding domains"/>
    <property type="match status" value="1"/>
</dbReference>
<evidence type="ECO:0000313" key="3">
    <source>
        <dbReference type="Proteomes" id="UP000003245"/>
    </source>
</evidence>
<reference evidence="2 3" key="1">
    <citation type="submission" date="2012-01" db="EMBL/GenBank/DDBJ databases">
        <authorList>
            <person name="Harkins D.M."/>
            <person name="Madupu R."/>
            <person name="Durkin A.S."/>
            <person name="Torralba M."/>
            <person name="Methe B."/>
            <person name="Sutton G.G."/>
            <person name="Nelson K.E."/>
        </authorList>
    </citation>
    <scope>NUCLEOTIDE SEQUENCE [LARGE SCALE GENOMIC DNA]</scope>
    <source>
        <strain evidence="2 3">CCUG 39159</strain>
    </source>
</reference>
<dbReference type="Proteomes" id="UP000003245">
    <property type="component" value="Unassembled WGS sequence"/>
</dbReference>
<dbReference type="InterPro" id="IPR010982">
    <property type="entry name" value="Lambda_DNA-bd_dom_sf"/>
</dbReference>
<proteinExistence type="predicted"/>
<evidence type="ECO:0000259" key="1">
    <source>
        <dbReference type="PROSITE" id="PS50943"/>
    </source>
</evidence>